<protein>
    <submittedName>
        <fullName evidence="2">Uncharacterized protein</fullName>
    </submittedName>
</protein>
<feature type="signal peptide" evidence="1">
    <location>
        <begin position="1"/>
        <end position="25"/>
    </location>
</feature>
<keyword evidence="1" id="KW-0732">Signal</keyword>
<name>A0A840S700_9BURK</name>
<dbReference type="Proteomes" id="UP000554837">
    <property type="component" value="Unassembled WGS sequence"/>
</dbReference>
<dbReference type="RefSeq" id="WP_138855578.1">
    <property type="nucleotide sequence ID" value="NZ_CP040709.1"/>
</dbReference>
<keyword evidence="3" id="KW-1185">Reference proteome</keyword>
<gene>
    <name evidence="2" type="ORF">HNQ51_002090</name>
</gene>
<organism evidence="2 3">
    <name type="scientific">Inhella inkyongensis</name>
    <dbReference type="NCBI Taxonomy" id="392593"/>
    <lineage>
        <taxon>Bacteria</taxon>
        <taxon>Pseudomonadati</taxon>
        <taxon>Pseudomonadota</taxon>
        <taxon>Betaproteobacteria</taxon>
        <taxon>Burkholderiales</taxon>
        <taxon>Sphaerotilaceae</taxon>
        <taxon>Inhella</taxon>
    </lineage>
</organism>
<comment type="caution">
    <text evidence="2">The sequence shown here is derived from an EMBL/GenBank/DDBJ whole genome shotgun (WGS) entry which is preliminary data.</text>
</comment>
<reference evidence="2 3" key="1">
    <citation type="submission" date="2020-08" db="EMBL/GenBank/DDBJ databases">
        <title>Genomic Encyclopedia of Type Strains, Phase IV (KMG-IV): sequencing the most valuable type-strain genomes for metagenomic binning, comparative biology and taxonomic classification.</title>
        <authorList>
            <person name="Goeker M."/>
        </authorList>
    </citation>
    <scope>NUCLEOTIDE SEQUENCE [LARGE SCALE GENOMIC DNA]</scope>
    <source>
        <strain evidence="2 3">DSM 23958</strain>
    </source>
</reference>
<dbReference type="OrthoDB" id="8891557at2"/>
<evidence type="ECO:0000256" key="1">
    <source>
        <dbReference type="SAM" id="SignalP"/>
    </source>
</evidence>
<feature type="chain" id="PRO_5033004370" evidence="1">
    <location>
        <begin position="26"/>
        <end position="293"/>
    </location>
</feature>
<dbReference type="EMBL" id="JACHHO010000002">
    <property type="protein sequence ID" value="MBB5204776.1"/>
    <property type="molecule type" value="Genomic_DNA"/>
</dbReference>
<proteinExistence type="predicted"/>
<evidence type="ECO:0000313" key="2">
    <source>
        <dbReference type="EMBL" id="MBB5204776.1"/>
    </source>
</evidence>
<evidence type="ECO:0000313" key="3">
    <source>
        <dbReference type="Proteomes" id="UP000554837"/>
    </source>
</evidence>
<dbReference type="AlphaFoldDB" id="A0A840S700"/>
<sequence>MKNIAFALAFAMLLPTYLPSGRAHATSIEDPKTVALLGYAGDRFQLVRKREAVGSNQSPYVRKEVKLKGPELSRLVLAGLDKAAEVAFPAAQRVQLEWQPDEALLSQLDSVRGSRREAMMEAAVLAHLRALPQRQEWDQIIVVLPKFQFSDAKGLGGQLMGMGVYVQPLEKSQLDVNGLSLDPLPSDSSDDPAAINPATGERVTAFRYTAPYFFFQTLTLDAKSLMVLKRVVRLDNLKYANPDDQHRGSQADLSSDLLAKAMGRLVERSAMRTVGGDVTVGPVKPVAPAPKQP</sequence>
<accession>A0A840S700</accession>